<dbReference type="InterPro" id="IPR012338">
    <property type="entry name" value="Beta-lactam/transpept-like"/>
</dbReference>
<protein>
    <recommendedName>
        <fullName evidence="5">Serine hydrolase</fullName>
    </recommendedName>
</protein>
<keyword evidence="4" id="KW-1185">Reference proteome</keyword>
<evidence type="ECO:0000313" key="4">
    <source>
        <dbReference type="Proteomes" id="UP000466785"/>
    </source>
</evidence>
<name>A0A6N4V7F4_9MYCO</name>
<evidence type="ECO:0000313" key="3">
    <source>
        <dbReference type="EMBL" id="BBX50531.1"/>
    </source>
</evidence>
<dbReference type="AlphaFoldDB" id="A0A6N4V7F4"/>
<feature type="signal peptide" evidence="2">
    <location>
        <begin position="1"/>
        <end position="20"/>
    </location>
</feature>
<proteinExistence type="predicted"/>
<dbReference type="Gene3D" id="3.40.710.10">
    <property type="entry name" value="DD-peptidase/beta-lactamase superfamily"/>
    <property type="match status" value="1"/>
</dbReference>
<feature type="region of interest" description="Disordered" evidence="1">
    <location>
        <begin position="17"/>
        <end position="39"/>
    </location>
</feature>
<keyword evidence="2" id="KW-0732">Signal</keyword>
<evidence type="ECO:0000256" key="1">
    <source>
        <dbReference type="SAM" id="MobiDB-lite"/>
    </source>
</evidence>
<evidence type="ECO:0000256" key="2">
    <source>
        <dbReference type="SAM" id="SignalP"/>
    </source>
</evidence>
<dbReference type="Proteomes" id="UP000466785">
    <property type="component" value="Chromosome"/>
</dbReference>
<dbReference type="EMBL" id="AP022570">
    <property type="protein sequence ID" value="BBX50531.1"/>
    <property type="molecule type" value="Genomic_DNA"/>
</dbReference>
<feature type="chain" id="PRO_5026762046" description="Serine hydrolase" evidence="2">
    <location>
        <begin position="21"/>
        <end position="291"/>
    </location>
</feature>
<dbReference type="SUPFAM" id="SSF56601">
    <property type="entry name" value="beta-lactamase/transpeptidase-like"/>
    <property type="match status" value="1"/>
</dbReference>
<sequence>MPAVVLAVAIALTGCTPATAPTADPPGTSPPAPAVTPVNTPLPPVIPADSVPPLDLRQSFTAVAEQIAGEVSVSVMSGSDVHTFGDAVTGPAWSTIKVPVAIAALRAAPVQAVDYLSAAITRSDNAAAESLWSLLGTPTDAALAVTSVLHDAGDAETVIQSERIRAGFTAFGQTDWPTPQQAAFAWQLPCISGSGEVIAEMQQISPDQQWGFAGDHGVAAKGGWGPAPDGSYLVRQLALLRGEAGSIGVAMAVTPGDGTFQSGVGALNQLADWVDEHRQDFSWSDCTAGTQ</sequence>
<evidence type="ECO:0008006" key="5">
    <source>
        <dbReference type="Google" id="ProtNLM"/>
    </source>
</evidence>
<reference evidence="3 4" key="1">
    <citation type="journal article" date="2019" name="Emerg. Microbes Infect.">
        <title>Comprehensive subspecies identification of 175 nontuberculous mycobacteria species based on 7547 genomic profiles.</title>
        <authorList>
            <person name="Matsumoto Y."/>
            <person name="Kinjo T."/>
            <person name="Motooka D."/>
            <person name="Nabeya D."/>
            <person name="Jung N."/>
            <person name="Uechi K."/>
            <person name="Horii T."/>
            <person name="Iida T."/>
            <person name="Fujita J."/>
            <person name="Nakamura S."/>
        </authorList>
    </citation>
    <scope>NUCLEOTIDE SEQUENCE [LARGE SCALE GENOMIC DNA]</scope>
    <source>
        <strain evidence="3 4">JCM 12603</strain>
    </source>
</reference>
<feature type="compositionally biased region" description="Pro residues" evidence="1">
    <location>
        <begin position="23"/>
        <end position="39"/>
    </location>
</feature>
<organism evidence="3 4">
    <name type="scientific">Mycolicibacterium poriferae</name>
    <dbReference type="NCBI Taxonomy" id="39694"/>
    <lineage>
        <taxon>Bacteria</taxon>
        <taxon>Bacillati</taxon>
        <taxon>Actinomycetota</taxon>
        <taxon>Actinomycetes</taxon>
        <taxon>Mycobacteriales</taxon>
        <taxon>Mycobacteriaceae</taxon>
        <taxon>Mycolicibacterium</taxon>
    </lineage>
</organism>
<accession>A0A6N4V7F4</accession>
<gene>
    <name evidence="3" type="ORF">MPOR_15570</name>
</gene>
<dbReference type="KEGG" id="mpof:MPOR_15570"/>